<dbReference type="PROSITE" id="PS50818">
    <property type="entry name" value="INTEIN_C_TER"/>
    <property type="match status" value="1"/>
</dbReference>
<dbReference type="InterPro" id="IPR036844">
    <property type="entry name" value="Hint_dom_sf"/>
</dbReference>
<dbReference type="InterPro" id="IPR007693">
    <property type="entry name" value="DNA_helicase_DnaB-like_N"/>
</dbReference>
<evidence type="ECO:0000256" key="14">
    <source>
        <dbReference type="ARBA" id="ARBA00048954"/>
    </source>
</evidence>
<dbReference type="AlphaFoldDB" id="A0A841ISQ5"/>
<comment type="catalytic activity">
    <reaction evidence="14 16">
        <text>ATP + H2O = ADP + phosphate + H(+)</text>
        <dbReference type="Rhea" id="RHEA:13065"/>
        <dbReference type="ChEBI" id="CHEBI:15377"/>
        <dbReference type="ChEBI" id="CHEBI:15378"/>
        <dbReference type="ChEBI" id="CHEBI:30616"/>
        <dbReference type="ChEBI" id="CHEBI:43474"/>
        <dbReference type="ChEBI" id="CHEBI:456216"/>
        <dbReference type="EC" id="5.6.2.3"/>
    </reaction>
</comment>
<keyword evidence="5 16" id="KW-0547">Nucleotide-binding</keyword>
<dbReference type="InterPro" id="IPR030934">
    <property type="entry name" value="Intein_C"/>
</dbReference>
<evidence type="ECO:0000313" key="21">
    <source>
        <dbReference type="Proteomes" id="UP000536604"/>
    </source>
</evidence>
<sequence length="1029" mass="112178">MSVAEEPPEEVGYERTPPHDIQAEQSVLGGMLLSKDAITQVVEIVRSADFYRPAHQIIYDAVVDLFSRGEPVDVISVNAELTKRGEATRAGGALYLHTLTESIPTAANAGYYAKIVSDRAVLRRLVEVGTRIAQIGYSGDGEVDDLVDIAQAEIYKVAEKRTGEDYLPLSDIMPGALDEIEAISTHDGTLTGVPTGFADFDALTNGLHPGQMIIIAARPAVGKALALDTPLPTPQGWTTMGEVEVGSELLAADGTPTRVVAATEVMTGRPCYEITFDDGTTVVADAEHRWPTHTRASRRAGQEAGTHGGAPCLPEMRTTSEIARTLSTPGADHGPNHWVPTTEPLDLPEQDLLLPPYFLGAWLGAGDAGEARITTTDPEVLLGIESEGLVVKPVGTDRAAHSVFLPQEEPGNDARERTGRHGGVRALLRTLGVLGDKHIPPACLRGSAEQRRKLLAGLLDTGGTVDADGSVRFEVADERLANGFRELVHSLGYRTDMSTRRPAGRPEAPSTRYTVTFEPEQEMFGPDLGRGAHEERSAGRSRRRTGSRFITAVRPVESVPVRCVQVDHPGHLFLATRSMVPTHNSTLALDFARAASIKNDMTSVFFSLEMGRNEIVMRLLSAEARVPLHTMRSGLMTDDDWARLARRMGEVANAPLFIDDSPNMSMMEIRAKCRRLKQQHDLKLVIVDYLQLMSSPGRVESRQQEVSEMSRSLKLLAKELEVPVVALSQLNRGPEQRTDKRPQVSDLRESGCLTADTRVLRADTGAETTLGELYEAGERDIPVWSLDDKLRLVPRTMTHVFSSGVKQVFRLRLRSGKEVTASGNHPFLALDGWRALEKLEPGDRVAVPRHVPEPRETEPWPESGAVGHHGARAVSPRSCGTGLAESTACTTTDTVPLEVRERVRTAVADKDVLVRVARVLDDAELDLVATNDVFWDEIAEIEPLGDQEVFDATVPGTHNFVANGISVHNSIEQDADMVILLYREDVHDKESPRAGEADLILAKHRNGPTADVTVAFQGHYSRFVDMAPG</sequence>
<dbReference type="GO" id="GO:0004519">
    <property type="term" value="F:endonuclease activity"/>
    <property type="evidence" value="ECO:0007669"/>
    <property type="project" value="InterPro"/>
</dbReference>
<dbReference type="GO" id="GO:0005829">
    <property type="term" value="C:cytosol"/>
    <property type="evidence" value="ECO:0007669"/>
    <property type="project" value="TreeGrafter"/>
</dbReference>
<evidence type="ECO:0000256" key="13">
    <source>
        <dbReference type="ARBA" id="ARBA00044940"/>
    </source>
</evidence>
<comment type="similarity">
    <text evidence="1 16">Belongs to the helicase family. DnaB subfamily.</text>
</comment>
<dbReference type="SUPFAM" id="SSF52540">
    <property type="entry name" value="P-loop containing nucleoside triphosphate hydrolases"/>
    <property type="match status" value="2"/>
</dbReference>
<evidence type="ECO:0000256" key="3">
    <source>
        <dbReference type="ARBA" id="ARBA00022705"/>
    </source>
</evidence>
<protein>
    <recommendedName>
        <fullName evidence="15 16">Replicative DNA helicase</fullName>
        <ecNumber evidence="15 16">5.6.2.3</ecNumber>
    </recommendedName>
</protein>
<keyword evidence="6 16" id="KW-0378">Hydrolase</keyword>
<reference evidence="20 21" key="1">
    <citation type="submission" date="2020-08" db="EMBL/GenBank/DDBJ databases">
        <title>Genomic Encyclopedia of Type Strains, Phase III (KMG-III): the genomes of soil and plant-associated and newly described type strains.</title>
        <authorList>
            <person name="Whitman W."/>
        </authorList>
    </citation>
    <scope>NUCLEOTIDE SEQUENCE [LARGE SCALE GENOMIC DNA]</scope>
    <source>
        <strain evidence="20 21">CECT 8712</strain>
    </source>
</reference>
<dbReference type="InterPro" id="IPR007692">
    <property type="entry name" value="DNA_helicase_DnaB"/>
</dbReference>
<feature type="region of interest" description="Disordered" evidence="17">
    <location>
        <begin position="849"/>
        <end position="888"/>
    </location>
</feature>
<dbReference type="PANTHER" id="PTHR30153:SF2">
    <property type="entry name" value="REPLICATIVE DNA HELICASE"/>
    <property type="match status" value="1"/>
</dbReference>
<evidence type="ECO:0000256" key="16">
    <source>
        <dbReference type="RuleBase" id="RU362085"/>
    </source>
</evidence>
<dbReference type="Gene3D" id="2.170.16.10">
    <property type="entry name" value="Hedgehog/Intein (Hint) domain"/>
    <property type="match status" value="1"/>
</dbReference>
<evidence type="ECO:0000313" key="20">
    <source>
        <dbReference type="EMBL" id="MBB6121703.1"/>
    </source>
</evidence>
<evidence type="ECO:0000256" key="10">
    <source>
        <dbReference type="ARBA" id="ARBA00023000"/>
    </source>
</evidence>
<evidence type="ECO:0000256" key="5">
    <source>
        <dbReference type="ARBA" id="ARBA00022741"/>
    </source>
</evidence>
<dbReference type="PROSITE" id="PS51199">
    <property type="entry name" value="SF4_HELICASE"/>
    <property type="match status" value="3"/>
</dbReference>
<gene>
    <name evidence="20" type="ORF">FHS13_003677</name>
</gene>
<dbReference type="InterPro" id="IPR006142">
    <property type="entry name" value="INTEIN"/>
</dbReference>
<dbReference type="NCBIfam" id="TIGR00665">
    <property type="entry name" value="DnaB"/>
    <property type="match status" value="1"/>
</dbReference>
<dbReference type="InterPro" id="IPR016136">
    <property type="entry name" value="DNA_helicase_N/primase_C"/>
</dbReference>
<evidence type="ECO:0000256" key="1">
    <source>
        <dbReference type="ARBA" id="ARBA00008428"/>
    </source>
</evidence>
<dbReference type="GO" id="GO:0005524">
    <property type="term" value="F:ATP binding"/>
    <property type="evidence" value="ECO:0007669"/>
    <property type="project" value="UniProtKB-UniRule"/>
</dbReference>
<dbReference type="GO" id="GO:0016787">
    <property type="term" value="F:hydrolase activity"/>
    <property type="evidence" value="ECO:0007669"/>
    <property type="project" value="UniProtKB-KW"/>
</dbReference>
<evidence type="ECO:0000259" key="19">
    <source>
        <dbReference type="PROSITE" id="PS51199"/>
    </source>
</evidence>
<evidence type="ECO:0000256" key="2">
    <source>
        <dbReference type="ARBA" id="ARBA00022515"/>
    </source>
</evidence>
<keyword evidence="12" id="KW-0413">Isomerase</keyword>
<dbReference type="InterPro" id="IPR036185">
    <property type="entry name" value="DNA_heli_DnaB-like_N_sf"/>
</dbReference>
<dbReference type="InterPro" id="IPR027417">
    <property type="entry name" value="P-loop_NTPase"/>
</dbReference>
<dbReference type="Pfam" id="PF03796">
    <property type="entry name" value="DnaB_C"/>
    <property type="match status" value="2"/>
</dbReference>
<comment type="caution">
    <text evidence="20">The sequence shown here is derived from an EMBL/GenBank/DDBJ whole genome shotgun (WGS) entry which is preliminary data.</text>
</comment>
<keyword evidence="8" id="KW-0068">Autocatalytic cleavage</keyword>
<dbReference type="Gene3D" id="1.10.860.10">
    <property type="entry name" value="DNAb Helicase, Chain A"/>
    <property type="match status" value="1"/>
</dbReference>
<dbReference type="InterPro" id="IPR003587">
    <property type="entry name" value="Hint_dom_N"/>
</dbReference>
<dbReference type="PANTHER" id="PTHR30153">
    <property type="entry name" value="REPLICATIVE DNA HELICASE DNAB"/>
    <property type="match status" value="1"/>
</dbReference>
<dbReference type="NCBIfam" id="TIGR01445">
    <property type="entry name" value="intein_Nterm"/>
    <property type="match status" value="1"/>
</dbReference>
<dbReference type="SMART" id="SM00305">
    <property type="entry name" value="HintC"/>
    <property type="match status" value="1"/>
</dbReference>
<dbReference type="RefSeq" id="WP_184293136.1">
    <property type="nucleotide sequence ID" value="NZ_JACHJO010000011.1"/>
</dbReference>
<dbReference type="GO" id="GO:1990077">
    <property type="term" value="C:primosome complex"/>
    <property type="evidence" value="ECO:0007669"/>
    <property type="project" value="UniProtKB-UniRule"/>
</dbReference>
<dbReference type="Pfam" id="PF00772">
    <property type="entry name" value="DnaB"/>
    <property type="match status" value="1"/>
</dbReference>
<dbReference type="EC" id="5.6.2.3" evidence="15 16"/>
<dbReference type="Gene3D" id="3.40.50.300">
    <property type="entry name" value="P-loop containing nucleotide triphosphate hydrolases"/>
    <property type="match status" value="3"/>
</dbReference>
<dbReference type="InterPro" id="IPR027434">
    <property type="entry name" value="Homing_endonucl"/>
</dbReference>
<keyword evidence="10" id="KW-0651">Protein splicing</keyword>
<keyword evidence="9 16" id="KW-0067">ATP-binding</keyword>
<dbReference type="PROSITE" id="PS50817">
    <property type="entry name" value="INTEIN_N_TER"/>
    <property type="match status" value="1"/>
</dbReference>
<dbReference type="Proteomes" id="UP000536604">
    <property type="component" value="Unassembled WGS sequence"/>
</dbReference>
<dbReference type="GO" id="GO:0016539">
    <property type="term" value="P:intein-mediated protein splicing"/>
    <property type="evidence" value="ECO:0007669"/>
    <property type="project" value="InterPro"/>
</dbReference>
<keyword evidence="2 16" id="KW-0639">Primosome</keyword>
<dbReference type="InterPro" id="IPR004860">
    <property type="entry name" value="LAGLIDADG_dom"/>
</dbReference>
<dbReference type="Pfam" id="PF14528">
    <property type="entry name" value="LAGLIDADG_3"/>
    <property type="match status" value="1"/>
</dbReference>
<dbReference type="FunFam" id="1.10.860.10:FF:000001">
    <property type="entry name" value="Replicative DNA helicase"/>
    <property type="match status" value="1"/>
</dbReference>
<evidence type="ECO:0000256" key="17">
    <source>
        <dbReference type="SAM" id="MobiDB-lite"/>
    </source>
</evidence>
<dbReference type="SUPFAM" id="SSF51294">
    <property type="entry name" value="Hedgehog/intein (Hint) domain"/>
    <property type="match status" value="2"/>
</dbReference>
<evidence type="ECO:0000256" key="6">
    <source>
        <dbReference type="ARBA" id="ARBA00022801"/>
    </source>
</evidence>
<dbReference type="GO" id="GO:0006269">
    <property type="term" value="P:DNA replication, synthesis of primer"/>
    <property type="evidence" value="ECO:0007669"/>
    <property type="project" value="UniProtKB-UniRule"/>
</dbReference>
<accession>A0A841ISQ5</accession>
<evidence type="ECO:0000256" key="8">
    <source>
        <dbReference type="ARBA" id="ARBA00022813"/>
    </source>
</evidence>
<organism evidence="20 21">
    <name type="scientific">Nocardiopsis algeriensis</name>
    <dbReference type="NCBI Taxonomy" id="1478215"/>
    <lineage>
        <taxon>Bacteria</taxon>
        <taxon>Bacillati</taxon>
        <taxon>Actinomycetota</taxon>
        <taxon>Actinomycetes</taxon>
        <taxon>Streptosporangiales</taxon>
        <taxon>Nocardiopsidaceae</taxon>
        <taxon>Nocardiopsis</taxon>
    </lineage>
</organism>
<evidence type="ECO:0000259" key="18">
    <source>
        <dbReference type="PROSITE" id="PS50819"/>
    </source>
</evidence>
<proteinExistence type="inferred from homology"/>
<feature type="domain" description="DOD-type homing endonuclease" evidence="18">
    <location>
        <begin position="358"/>
        <end position="493"/>
    </location>
</feature>
<comment type="function">
    <text evidence="13 16">The intein is an endonuclease.</text>
</comment>
<dbReference type="Gene3D" id="3.10.28.10">
    <property type="entry name" value="Homing endonucleases"/>
    <property type="match status" value="1"/>
</dbReference>
<dbReference type="PROSITE" id="PS50819">
    <property type="entry name" value="INTEIN_ENDONUCLEASE"/>
    <property type="match status" value="1"/>
</dbReference>
<evidence type="ECO:0000256" key="4">
    <source>
        <dbReference type="ARBA" id="ARBA00022737"/>
    </source>
</evidence>
<dbReference type="PRINTS" id="PR00379">
    <property type="entry name" value="INTEIN"/>
</dbReference>
<dbReference type="InterPro" id="IPR004042">
    <property type="entry name" value="Intein_endonuc_central"/>
</dbReference>
<dbReference type="NCBIfam" id="TIGR01443">
    <property type="entry name" value="intein_Cterm"/>
    <property type="match status" value="1"/>
</dbReference>
<dbReference type="SMART" id="SM00306">
    <property type="entry name" value="HintN"/>
    <property type="match status" value="2"/>
</dbReference>
<evidence type="ECO:0000256" key="15">
    <source>
        <dbReference type="NCBIfam" id="TIGR00665"/>
    </source>
</evidence>
<evidence type="ECO:0000256" key="7">
    <source>
        <dbReference type="ARBA" id="ARBA00022806"/>
    </source>
</evidence>
<dbReference type="InterPro" id="IPR006141">
    <property type="entry name" value="Intein_N"/>
</dbReference>
<feature type="domain" description="SF4 helicase" evidence="19">
    <location>
        <begin position="186"/>
        <end position="223"/>
    </location>
</feature>
<evidence type="ECO:0000256" key="9">
    <source>
        <dbReference type="ARBA" id="ARBA00022840"/>
    </source>
</evidence>
<keyword evidence="21" id="KW-1185">Reference proteome</keyword>
<feature type="domain" description="SF4 helicase" evidence="19">
    <location>
        <begin position="970"/>
        <end position="1029"/>
    </location>
</feature>
<dbReference type="CDD" id="cd00081">
    <property type="entry name" value="Hint"/>
    <property type="match status" value="1"/>
</dbReference>
<dbReference type="GO" id="GO:0003677">
    <property type="term" value="F:DNA binding"/>
    <property type="evidence" value="ECO:0007669"/>
    <property type="project" value="UniProtKB-UniRule"/>
</dbReference>
<feature type="domain" description="SF4 helicase" evidence="19">
    <location>
        <begin position="585"/>
        <end position="751"/>
    </location>
</feature>
<keyword evidence="4" id="KW-0677">Repeat</keyword>
<keyword evidence="7 16" id="KW-0347">Helicase</keyword>
<dbReference type="Pfam" id="PF14890">
    <property type="entry name" value="Intein_splicing"/>
    <property type="match status" value="1"/>
</dbReference>
<dbReference type="EMBL" id="JACHJO010000011">
    <property type="protein sequence ID" value="MBB6121703.1"/>
    <property type="molecule type" value="Genomic_DNA"/>
</dbReference>
<name>A0A841ISQ5_9ACTN</name>
<dbReference type="InterPro" id="IPR007694">
    <property type="entry name" value="DNA_helicase_DnaB-like_C"/>
</dbReference>
<comment type="function">
    <text evidence="16">The main replicative DNA helicase, it participates in initiation and elongation during chromosome replication. Travels ahead of the DNA replisome, separating dsDNA into templates for DNA synthesis. A processive ATP-dependent 5'-3' DNA helicase it has DNA-dependent ATPase activity.</text>
</comment>
<dbReference type="InterPro" id="IPR003586">
    <property type="entry name" value="Hint_dom_C"/>
</dbReference>
<evidence type="ECO:0000256" key="12">
    <source>
        <dbReference type="ARBA" id="ARBA00023235"/>
    </source>
</evidence>
<keyword evidence="11 16" id="KW-0238">DNA-binding</keyword>
<evidence type="ECO:0000256" key="11">
    <source>
        <dbReference type="ARBA" id="ARBA00023125"/>
    </source>
</evidence>
<keyword evidence="3 16" id="KW-0235">DNA replication</keyword>
<dbReference type="GO" id="GO:0043139">
    <property type="term" value="F:5'-3' DNA helicase activity"/>
    <property type="evidence" value="ECO:0007669"/>
    <property type="project" value="UniProtKB-EC"/>
</dbReference>
<feature type="region of interest" description="Disordered" evidence="17">
    <location>
        <begin position="523"/>
        <end position="544"/>
    </location>
</feature>
<dbReference type="CDD" id="cd00984">
    <property type="entry name" value="DnaB_C"/>
    <property type="match status" value="1"/>
</dbReference>
<dbReference type="SUPFAM" id="SSF48024">
    <property type="entry name" value="N-terminal domain of DnaB helicase"/>
    <property type="match status" value="1"/>
</dbReference>
<feature type="region of interest" description="Disordered" evidence="17">
    <location>
        <begin position="293"/>
        <end position="314"/>
    </location>
</feature>
<dbReference type="SUPFAM" id="SSF55608">
    <property type="entry name" value="Homing endonucleases"/>
    <property type="match status" value="1"/>
</dbReference>